<evidence type="ECO:0000256" key="8">
    <source>
        <dbReference type="ARBA" id="ARBA00023242"/>
    </source>
</evidence>
<dbReference type="GO" id="GO:0016787">
    <property type="term" value="F:hydrolase activity"/>
    <property type="evidence" value="ECO:0007669"/>
    <property type="project" value="UniProtKB-KW"/>
</dbReference>
<evidence type="ECO:0000313" key="15">
    <source>
        <dbReference type="EMBL" id="KAJ3483909.1"/>
    </source>
</evidence>
<dbReference type="GO" id="GO:0043596">
    <property type="term" value="C:nuclear replication fork"/>
    <property type="evidence" value="ECO:0007669"/>
    <property type="project" value="UniProtKB-ARBA"/>
</dbReference>
<dbReference type="PROSITE" id="PS50051">
    <property type="entry name" value="MCM_2"/>
    <property type="match status" value="1"/>
</dbReference>
<dbReference type="Pfam" id="PF14551">
    <property type="entry name" value="MCM_N"/>
    <property type="match status" value="1"/>
</dbReference>
<dbReference type="SMART" id="SM00350">
    <property type="entry name" value="MCM"/>
    <property type="match status" value="1"/>
</dbReference>
<evidence type="ECO:0000313" key="16">
    <source>
        <dbReference type="Proteomes" id="UP001212997"/>
    </source>
</evidence>
<dbReference type="Gene3D" id="2.40.50.140">
    <property type="entry name" value="Nucleic acid-binding proteins"/>
    <property type="match status" value="1"/>
</dbReference>
<dbReference type="Gene3D" id="3.40.50.300">
    <property type="entry name" value="P-loop containing nucleotide triphosphate hydrolases"/>
    <property type="match status" value="1"/>
</dbReference>
<dbReference type="SMART" id="SM00382">
    <property type="entry name" value="AAA"/>
    <property type="match status" value="1"/>
</dbReference>
<dbReference type="EC" id="3.6.4.12" evidence="12"/>
<comment type="caution">
    <text evidence="15">The sequence shown here is derived from an EMBL/GenBank/DDBJ whole genome shotgun (WGS) entry which is preliminary data.</text>
</comment>
<dbReference type="GO" id="GO:0042555">
    <property type="term" value="C:MCM complex"/>
    <property type="evidence" value="ECO:0007669"/>
    <property type="project" value="InterPro"/>
</dbReference>
<dbReference type="GO" id="GO:0006270">
    <property type="term" value="P:DNA replication initiation"/>
    <property type="evidence" value="ECO:0007669"/>
    <property type="project" value="InterPro"/>
</dbReference>
<evidence type="ECO:0000256" key="11">
    <source>
        <dbReference type="RuleBase" id="RU004070"/>
    </source>
</evidence>
<dbReference type="GO" id="GO:0031261">
    <property type="term" value="C:DNA replication preinitiation complex"/>
    <property type="evidence" value="ECO:0007669"/>
    <property type="project" value="UniProtKB-ARBA"/>
</dbReference>
<keyword evidence="4 12" id="KW-0378">Hydrolase</keyword>
<dbReference type="InterPro" id="IPR033762">
    <property type="entry name" value="MCM_OB"/>
</dbReference>
<dbReference type="EMBL" id="JANAWD010000209">
    <property type="protein sequence ID" value="KAJ3483909.1"/>
    <property type="molecule type" value="Genomic_DNA"/>
</dbReference>
<sequence length="785" mass="88207">MALYPVHDLRIAYDDEKEKIKGFLSTFAGGDQQDLEYGLADLDLDDHEGVARMRNLKYMRQLQNIANRDQQMLIIDLEDVASFEKSDEEMVRRIQDNTRRYVQLFSEIVDEILPVPTKDISEQDEVIDIILHQRTELNERTDQEGFPSHLLRRYNLFFKPMSSDKDVAIRGVKGAQLGKLISIRGIVTRVSEVKPLLLVNAYTCDSCGAETFQDVTSKQFTPLFDCQNEAGCKRNNIRGSLHMQTRASRFSPFQEVKVQEMADQVPVGHIPRSMTVHVHGGLTRQMNPGDVVQLGGIFLPIPYTGYQAVRAGLLTDTYLEAHYVNQLKKQYTDLEVTPEIVAELNALGRDPQLYSKLAQSIAPEIYGHTDVKKALLLLLVGGATKTMGDGMKIRGDINICLMGDPGVAKSQLLKYISKVAPRGVYTTGKGSSGVGLTAAVMRDPVTDEMILEGGALVLADNGICCIDEFDKMEESDRTAIHEVMEQQTISISKAGISTTLNARTSILAAANPLYGRYNPKVSPVENINLPAALLSRFDLLFLILDKPSRDEDERLAQHVTHVHMFNAPPELDYEPIDPLLVRHYIALARSKRPTVPQEVSNYIVESYVRLRKMSKEEEEKKQSHTYTSARTLLGVLRLSQALARLRTADEVEAGDVDEALRLMEVSKASLNDDEDENMNSDKSAVSQIYRLIKDMHRHGGVGRKPKRARRETQKGRKKFGKGPNGERDSDSDEDGSDDIPIVDIRTRVFANGFNELQLTNTILEYEKMDVWIRCANNTKLRIIEV</sequence>
<evidence type="ECO:0000256" key="2">
    <source>
        <dbReference type="ARBA" id="ARBA00022705"/>
    </source>
</evidence>
<reference evidence="15" key="1">
    <citation type="submission" date="2022-07" db="EMBL/GenBank/DDBJ databases">
        <title>Genome Sequence of Physisporinus lineatus.</title>
        <authorList>
            <person name="Buettner E."/>
        </authorList>
    </citation>
    <scope>NUCLEOTIDE SEQUENCE</scope>
    <source>
        <strain evidence="15">VT162</strain>
    </source>
</reference>
<keyword evidence="7 11" id="KW-0238">DNA-binding</keyword>
<keyword evidence="2 12" id="KW-0235">DNA replication</keyword>
<feature type="compositionally biased region" description="Basic residues" evidence="13">
    <location>
        <begin position="696"/>
        <end position="720"/>
    </location>
</feature>
<dbReference type="GO" id="GO:0097373">
    <property type="term" value="C:MCM core complex"/>
    <property type="evidence" value="ECO:0007669"/>
    <property type="project" value="UniProtKB-ARBA"/>
</dbReference>
<gene>
    <name evidence="12" type="primary">MCM7</name>
    <name evidence="15" type="ORF">NLI96_g5993</name>
</gene>
<feature type="domain" description="MCM C-terminal AAA(+) ATPase" evidence="14">
    <location>
        <begin position="353"/>
        <end position="559"/>
    </location>
</feature>
<evidence type="ECO:0000256" key="1">
    <source>
        <dbReference type="ARBA" id="ARBA00004123"/>
    </source>
</evidence>
<evidence type="ECO:0000256" key="4">
    <source>
        <dbReference type="ARBA" id="ARBA00022801"/>
    </source>
</evidence>
<dbReference type="PRINTS" id="PR01663">
    <property type="entry name" value="MCMPROTEIN7"/>
</dbReference>
<keyword evidence="3 11" id="KW-0547">Nucleotide-binding</keyword>
<dbReference type="InterPro" id="IPR027925">
    <property type="entry name" value="MCM_N"/>
</dbReference>
<evidence type="ECO:0000256" key="10">
    <source>
        <dbReference type="ARBA" id="ARBA00048432"/>
    </source>
</evidence>
<dbReference type="InterPro" id="IPR003593">
    <property type="entry name" value="AAA+_ATPase"/>
</dbReference>
<feature type="region of interest" description="Disordered" evidence="13">
    <location>
        <begin position="696"/>
        <end position="738"/>
    </location>
</feature>
<dbReference type="GO" id="GO:0000727">
    <property type="term" value="P:double-strand break repair via break-induced replication"/>
    <property type="evidence" value="ECO:0007669"/>
    <property type="project" value="TreeGrafter"/>
</dbReference>
<organism evidence="15 16">
    <name type="scientific">Meripilus lineatus</name>
    <dbReference type="NCBI Taxonomy" id="2056292"/>
    <lineage>
        <taxon>Eukaryota</taxon>
        <taxon>Fungi</taxon>
        <taxon>Dikarya</taxon>
        <taxon>Basidiomycota</taxon>
        <taxon>Agaricomycotina</taxon>
        <taxon>Agaricomycetes</taxon>
        <taxon>Polyporales</taxon>
        <taxon>Meripilaceae</taxon>
        <taxon>Meripilus</taxon>
    </lineage>
</organism>
<protein>
    <recommendedName>
        <fullName evidence="12">DNA replication licensing factor MCM7</fullName>
        <ecNumber evidence="12">3.6.4.12</ecNumber>
    </recommendedName>
</protein>
<accession>A0AAD5V219</accession>
<keyword evidence="16" id="KW-1185">Reference proteome</keyword>
<dbReference type="InterPro" id="IPR027417">
    <property type="entry name" value="P-loop_NTPase"/>
</dbReference>
<evidence type="ECO:0000259" key="14">
    <source>
        <dbReference type="PROSITE" id="PS50051"/>
    </source>
</evidence>
<evidence type="ECO:0000256" key="6">
    <source>
        <dbReference type="ARBA" id="ARBA00022840"/>
    </source>
</evidence>
<dbReference type="SUPFAM" id="SSF50249">
    <property type="entry name" value="Nucleic acid-binding proteins"/>
    <property type="match status" value="1"/>
</dbReference>
<dbReference type="InterPro" id="IPR041562">
    <property type="entry name" value="MCM_lid"/>
</dbReference>
<evidence type="ECO:0000256" key="13">
    <source>
        <dbReference type="SAM" id="MobiDB-lite"/>
    </source>
</evidence>
<comment type="similarity">
    <text evidence="11">Belongs to the MCM family.</text>
</comment>
<dbReference type="InterPro" id="IPR008050">
    <property type="entry name" value="MCM7"/>
</dbReference>
<dbReference type="Pfam" id="PF17207">
    <property type="entry name" value="MCM_OB"/>
    <property type="match status" value="1"/>
</dbReference>
<dbReference type="GO" id="GO:0003697">
    <property type="term" value="F:single-stranded DNA binding"/>
    <property type="evidence" value="ECO:0007669"/>
    <property type="project" value="TreeGrafter"/>
</dbReference>
<evidence type="ECO:0000256" key="9">
    <source>
        <dbReference type="ARBA" id="ARBA00023306"/>
    </source>
</evidence>
<proteinExistence type="inferred from homology"/>
<comment type="subcellular location">
    <subcellularLocation>
        <location evidence="1 12">Nucleus</location>
    </subcellularLocation>
</comment>
<evidence type="ECO:0000256" key="5">
    <source>
        <dbReference type="ARBA" id="ARBA00022806"/>
    </source>
</evidence>
<keyword evidence="8 12" id="KW-0539">Nucleus</keyword>
<dbReference type="FunFam" id="2.20.28.10:FF:000004">
    <property type="entry name" value="DNA replication licensing factor MCM7"/>
    <property type="match status" value="1"/>
</dbReference>
<dbReference type="InterPro" id="IPR018525">
    <property type="entry name" value="MCM_CS"/>
</dbReference>
<dbReference type="PANTHER" id="PTHR11630:SF26">
    <property type="entry name" value="DNA REPLICATION LICENSING FACTOR MCM7"/>
    <property type="match status" value="1"/>
</dbReference>
<dbReference type="Proteomes" id="UP001212997">
    <property type="component" value="Unassembled WGS sequence"/>
</dbReference>
<dbReference type="CDD" id="cd17758">
    <property type="entry name" value="MCM7"/>
    <property type="match status" value="1"/>
</dbReference>
<comment type="catalytic activity">
    <reaction evidence="10">
        <text>ATP + H2O = ADP + phosphate + H(+)</text>
        <dbReference type="Rhea" id="RHEA:13065"/>
        <dbReference type="ChEBI" id="CHEBI:15377"/>
        <dbReference type="ChEBI" id="CHEBI:15378"/>
        <dbReference type="ChEBI" id="CHEBI:30616"/>
        <dbReference type="ChEBI" id="CHEBI:43474"/>
        <dbReference type="ChEBI" id="CHEBI:456216"/>
        <dbReference type="EC" id="3.6.4.12"/>
    </reaction>
    <physiologicalReaction direction="left-to-right" evidence="10">
        <dbReference type="Rhea" id="RHEA:13066"/>
    </physiologicalReaction>
</comment>
<dbReference type="GO" id="GO:0017116">
    <property type="term" value="F:single-stranded DNA helicase activity"/>
    <property type="evidence" value="ECO:0007669"/>
    <property type="project" value="TreeGrafter"/>
</dbReference>
<name>A0AAD5V219_9APHY</name>
<dbReference type="PANTHER" id="PTHR11630">
    <property type="entry name" value="DNA REPLICATION LICENSING FACTOR MCM FAMILY MEMBER"/>
    <property type="match status" value="1"/>
</dbReference>
<dbReference type="InterPro" id="IPR012340">
    <property type="entry name" value="NA-bd_OB-fold"/>
</dbReference>
<evidence type="ECO:0000256" key="7">
    <source>
        <dbReference type="ARBA" id="ARBA00023125"/>
    </source>
</evidence>
<dbReference type="PROSITE" id="PS00847">
    <property type="entry name" value="MCM_1"/>
    <property type="match status" value="1"/>
</dbReference>
<dbReference type="GO" id="GO:0005524">
    <property type="term" value="F:ATP binding"/>
    <property type="evidence" value="ECO:0007669"/>
    <property type="project" value="UniProtKB-KW"/>
</dbReference>
<keyword evidence="9 12" id="KW-0131">Cell cycle</keyword>
<dbReference type="FunFam" id="3.40.50.300:FF:000288">
    <property type="entry name" value="DNA replication licensing factor MCM7"/>
    <property type="match status" value="1"/>
</dbReference>
<dbReference type="InterPro" id="IPR031327">
    <property type="entry name" value="MCM"/>
</dbReference>
<dbReference type="GO" id="GO:0005656">
    <property type="term" value="C:nuclear pre-replicative complex"/>
    <property type="evidence" value="ECO:0007669"/>
    <property type="project" value="UniProtKB-ARBA"/>
</dbReference>
<keyword evidence="5 12" id="KW-0347">Helicase</keyword>
<dbReference type="GO" id="GO:0006271">
    <property type="term" value="P:DNA strand elongation involved in DNA replication"/>
    <property type="evidence" value="ECO:0007669"/>
    <property type="project" value="TreeGrafter"/>
</dbReference>
<dbReference type="PRINTS" id="PR01657">
    <property type="entry name" value="MCMFAMILY"/>
</dbReference>
<dbReference type="InterPro" id="IPR001208">
    <property type="entry name" value="MCM_dom"/>
</dbReference>
<dbReference type="Gene3D" id="3.30.1640.10">
    <property type="entry name" value="mini-chromosome maintenance (MCM) complex, chain A, domain 1"/>
    <property type="match status" value="1"/>
</dbReference>
<comment type="function">
    <text evidence="12">Acts as component of the MCM2-7 complex (MCM complex) which is the replicative helicase essential for 'once per cell cycle' DNA replication initiation and elongation in eukaryotic cells. The active ATPase sites in the MCM2-7 ring are formed through the interaction surfaces of two neighboring subunits such that a critical structure of a conserved arginine finger motif is provided in trans relative to the ATP-binding site of the Walker A box of the adjacent subunit. The six ATPase active sites, however, are likely to contribute differentially to the complex helicase activity.</text>
</comment>
<evidence type="ECO:0000256" key="12">
    <source>
        <dbReference type="RuleBase" id="RU365012"/>
    </source>
</evidence>
<evidence type="ECO:0000256" key="3">
    <source>
        <dbReference type="ARBA" id="ARBA00022741"/>
    </source>
</evidence>
<dbReference type="Pfam" id="PF17855">
    <property type="entry name" value="MCM_lid"/>
    <property type="match status" value="1"/>
</dbReference>
<dbReference type="Pfam" id="PF24901">
    <property type="entry name" value="WHD_MCM7"/>
    <property type="match status" value="1"/>
</dbReference>
<dbReference type="AlphaFoldDB" id="A0AAD5V219"/>
<dbReference type="Gene3D" id="2.20.28.10">
    <property type="match status" value="1"/>
</dbReference>
<keyword evidence="6 11" id="KW-0067">ATP-binding</keyword>
<dbReference type="Pfam" id="PF00493">
    <property type="entry name" value="MCM"/>
    <property type="match status" value="1"/>
</dbReference>
<dbReference type="SUPFAM" id="SSF52540">
    <property type="entry name" value="P-loop containing nucleoside triphosphate hydrolases"/>
    <property type="match status" value="1"/>
</dbReference>
<dbReference type="GO" id="GO:0006279">
    <property type="term" value="P:premeiotic DNA replication"/>
    <property type="evidence" value="ECO:0007669"/>
    <property type="project" value="UniProtKB-ARBA"/>
</dbReference>